<dbReference type="OrthoDB" id="10005898at2759"/>
<feature type="compositionally biased region" description="Pro residues" evidence="1">
    <location>
        <begin position="167"/>
        <end position="179"/>
    </location>
</feature>
<evidence type="ECO:0000313" key="3">
    <source>
        <dbReference type="Proteomes" id="UP000799779"/>
    </source>
</evidence>
<dbReference type="PANTHER" id="PTHR12652">
    <property type="entry name" value="PEROXISOMAL BIOGENESIS FACTOR 11"/>
    <property type="match status" value="1"/>
</dbReference>
<gene>
    <name evidence="2" type="ORF">P154DRAFT_522975</name>
</gene>
<feature type="compositionally biased region" description="Basic and acidic residues" evidence="1">
    <location>
        <begin position="297"/>
        <end position="315"/>
    </location>
</feature>
<sequence>MTSQIAQPTPPANEKTTPETPQSPKHAYLKLIVHLKLYRQLSTLLLKTDTLLLRLSTILSNPAHTDALLCTLSYTLELLSALLSRMLARKLPSLTPTATTSPSTNQPNPKKAAGLHSPGWTKRAEEISKGSKALAALISDFRIFVRLWALIDIYTWARSLWHSPLPPPAQPPSSKCPPIPHHHQHQRQKEKLLQRIAWAQITACTAFQLLENGAYLSSKSVLTGQGWTGDSGKRREGRWWVWSSRFWFAHVVLEGVRLGTVYAYGGSSVLASALDSEVGVAGFDGDDDDEEGGGGGGEKEDKMEREERSRDEEREKELWWRDVISNLAYLPMTIHWSTETGFL</sequence>
<keyword evidence="3" id="KW-1185">Reference proteome</keyword>
<proteinExistence type="predicted"/>
<dbReference type="AlphaFoldDB" id="A0A6A5WG53"/>
<protein>
    <recommendedName>
        <fullName evidence="4">Peroxin 11C</fullName>
    </recommendedName>
</protein>
<feature type="non-terminal residue" evidence="2">
    <location>
        <position position="343"/>
    </location>
</feature>
<accession>A0A6A5WG53</accession>
<evidence type="ECO:0008006" key="4">
    <source>
        <dbReference type="Google" id="ProtNLM"/>
    </source>
</evidence>
<dbReference type="EMBL" id="ML977592">
    <property type="protein sequence ID" value="KAF1999904.1"/>
    <property type="molecule type" value="Genomic_DNA"/>
</dbReference>
<dbReference type="PANTHER" id="PTHR12652:SF25">
    <property type="entry name" value="MICROBODY (PEROXISOME) PROLIFERATION PROTEIN PEROXIN 11C (EUROFUNG)"/>
    <property type="match status" value="1"/>
</dbReference>
<feature type="region of interest" description="Disordered" evidence="1">
    <location>
        <begin position="1"/>
        <end position="23"/>
    </location>
</feature>
<feature type="region of interest" description="Disordered" evidence="1">
    <location>
        <begin position="281"/>
        <end position="315"/>
    </location>
</feature>
<feature type="region of interest" description="Disordered" evidence="1">
    <location>
        <begin position="167"/>
        <end position="186"/>
    </location>
</feature>
<dbReference type="Proteomes" id="UP000799779">
    <property type="component" value="Unassembled WGS sequence"/>
</dbReference>
<evidence type="ECO:0000256" key="1">
    <source>
        <dbReference type="SAM" id="MobiDB-lite"/>
    </source>
</evidence>
<name>A0A6A5WG53_9PLEO</name>
<organism evidence="2 3">
    <name type="scientific">Amniculicola lignicola CBS 123094</name>
    <dbReference type="NCBI Taxonomy" id="1392246"/>
    <lineage>
        <taxon>Eukaryota</taxon>
        <taxon>Fungi</taxon>
        <taxon>Dikarya</taxon>
        <taxon>Ascomycota</taxon>
        <taxon>Pezizomycotina</taxon>
        <taxon>Dothideomycetes</taxon>
        <taxon>Pleosporomycetidae</taxon>
        <taxon>Pleosporales</taxon>
        <taxon>Amniculicolaceae</taxon>
        <taxon>Amniculicola</taxon>
    </lineage>
</organism>
<feature type="compositionally biased region" description="Low complexity" evidence="1">
    <location>
        <begin position="94"/>
        <end position="109"/>
    </location>
</feature>
<reference evidence="2" key="1">
    <citation type="journal article" date="2020" name="Stud. Mycol.">
        <title>101 Dothideomycetes genomes: a test case for predicting lifestyles and emergence of pathogens.</title>
        <authorList>
            <person name="Haridas S."/>
            <person name="Albert R."/>
            <person name="Binder M."/>
            <person name="Bloem J."/>
            <person name="Labutti K."/>
            <person name="Salamov A."/>
            <person name="Andreopoulos B."/>
            <person name="Baker S."/>
            <person name="Barry K."/>
            <person name="Bills G."/>
            <person name="Bluhm B."/>
            <person name="Cannon C."/>
            <person name="Castanera R."/>
            <person name="Culley D."/>
            <person name="Daum C."/>
            <person name="Ezra D."/>
            <person name="Gonzalez J."/>
            <person name="Henrissat B."/>
            <person name="Kuo A."/>
            <person name="Liang C."/>
            <person name="Lipzen A."/>
            <person name="Lutzoni F."/>
            <person name="Magnuson J."/>
            <person name="Mondo S."/>
            <person name="Nolan M."/>
            <person name="Ohm R."/>
            <person name="Pangilinan J."/>
            <person name="Park H.-J."/>
            <person name="Ramirez L."/>
            <person name="Alfaro M."/>
            <person name="Sun H."/>
            <person name="Tritt A."/>
            <person name="Yoshinaga Y."/>
            <person name="Zwiers L.-H."/>
            <person name="Turgeon B."/>
            <person name="Goodwin S."/>
            <person name="Spatafora J."/>
            <person name="Crous P."/>
            <person name="Grigoriev I."/>
        </authorList>
    </citation>
    <scope>NUCLEOTIDE SEQUENCE</scope>
    <source>
        <strain evidence="2">CBS 123094</strain>
    </source>
</reference>
<evidence type="ECO:0000313" key="2">
    <source>
        <dbReference type="EMBL" id="KAF1999904.1"/>
    </source>
</evidence>
<feature type="region of interest" description="Disordered" evidence="1">
    <location>
        <begin position="94"/>
        <end position="119"/>
    </location>
</feature>
<feature type="compositionally biased region" description="Polar residues" evidence="1">
    <location>
        <begin position="14"/>
        <end position="23"/>
    </location>
</feature>